<reference evidence="2" key="2">
    <citation type="submission" date="2022-01" db="EMBL/GenBank/DDBJ databases">
        <authorList>
            <person name="Yamashiro T."/>
            <person name="Shiraishi A."/>
            <person name="Satake H."/>
            <person name="Nakayama K."/>
        </authorList>
    </citation>
    <scope>NUCLEOTIDE SEQUENCE</scope>
</reference>
<comment type="caution">
    <text evidence="2">The sequence shown here is derived from an EMBL/GenBank/DDBJ whole genome shotgun (WGS) entry which is preliminary data.</text>
</comment>
<name>A0ABQ5DXQ0_9ASTR</name>
<dbReference type="Proteomes" id="UP001151760">
    <property type="component" value="Unassembled WGS sequence"/>
</dbReference>
<proteinExistence type="predicted"/>
<protein>
    <recommendedName>
        <fullName evidence="1">KIB1-4 beta-propeller domain-containing protein</fullName>
    </recommendedName>
</protein>
<organism evidence="2 3">
    <name type="scientific">Tanacetum coccineum</name>
    <dbReference type="NCBI Taxonomy" id="301880"/>
    <lineage>
        <taxon>Eukaryota</taxon>
        <taxon>Viridiplantae</taxon>
        <taxon>Streptophyta</taxon>
        <taxon>Embryophyta</taxon>
        <taxon>Tracheophyta</taxon>
        <taxon>Spermatophyta</taxon>
        <taxon>Magnoliopsida</taxon>
        <taxon>eudicotyledons</taxon>
        <taxon>Gunneridae</taxon>
        <taxon>Pentapetalae</taxon>
        <taxon>asterids</taxon>
        <taxon>campanulids</taxon>
        <taxon>Asterales</taxon>
        <taxon>Asteraceae</taxon>
        <taxon>Asteroideae</taxon>
        <taxon>Anthemideae</taxon>
        <taxon>Anthemidinae</taxon>
        <taxon>Tanacetum</taxon>
    </lineage>
</organism>
<evidence type="ECO:0000313" key="3">
    <source>
        <dbReference type="Proteomes" id="UP001151760"/>
    </source>
</evidence>
<dbReference type="PANTHER" id="PTHR40891:SF1">
    <property type="entry name" value="DUF295 DOMAIN-CONTAINING PROTEIN"/>
    <property type="match status" value="1"/>
</dbReference>
<feature type="non-terminal residue" evidence="2">
    <location>
        <position position="183"/>
    </location>
</feature>
<dbReference type="PANTHER" id="PTHR40891">
    <property type="entry name" value="DUF295 DOMAIN-CONTAINING PROTEIN"/>
    <property type="match status" value="1"/>
</dbReference>
<dbReference type="InterPro" id="IPR005174">
    <property type="entry name" value="KIB1-4_b-propeller"/>
</dbReference>
<evidence type="ECO:0000259" key="1">
    <source>
        <dbReference type="Pfam" id="PF03478"/>
    </source>
</evidence>
<evidence type="ECO:0000313" key="2">
    <source>
        <dbReference type="EMBL" id="GJT41619.1"/>
    </source>
</evidence>
<reference evidence="2" key="1">
    <citation type="journal article" date="2022" name="Int. J. Mol. Sci.">
        <title>Draft Genome of Tanacetum Coccineum: Genomic Comparison of Closely Related Tanacetum-Family Plants.</title>
        <authorList>
            <person name="Yamashiro T."/>
            <person name="Shiraishi A."/>
            <person name="Nakayama K."/>
            <person name="Satake H."/>
        </authorList>
    </citation>
    <scope>NUCLEOTIDE SEQUENCE</scope>
</reference>
<gene>
    <name evidence="2" type="ORF">Tco_0941484</name>
</gene>
<dbReference type="EMBL" id="BQNB010015577">
    <property type="protein sequence ID" value="GJT41619.1"/>
    <property type="molecule type" value="Genomic_DNA"/>
</dbReference>
<accession>A0ABQ5DXQ0</accession>
<sequence>MDRINNMEVNPDGAVWGSPLGAHTILSNLYATNGKQDDVVGIRTSLEMKEQRKSRVMEQKQSSDGGSVCHQLPPLSAKHPWFVAQNLGADEDSFRDQYFYTLHDPLTKYQCQIPELLGRRIRGYYHGWVILSDHLQNVMWSLWNPVTSKMIHFPPLILNDGDSESILECCLSAPPDDPSSVLL</sequence>
<feature type="domain" description="KIB1-4 beta-propeller" evidence="1">
    <location>
        <begin position="108"/>
        <end position="181"/>
    </location>
</feature>
<keyword evidence="3" id="KW-1185">Reference proteome</keyword>
<dbReference type="Pfam" id="PF03478">
    <property type="entry name" value="Beta-prop_KIB1-4"/>
    <property type="match status" value="1"/>
</dbReference>